<dbReference type="VEuPathDB" id="HostDB:ENSCPOG00000037460"/>
<feature type="transmembrane region" description="Helical" evidence="1">
    <location>
        <begin position="21"/>
        <end position="42"/>
    </location>
</feature>
<feature type="transmembrane region" description="Helical" evidence="1">
    <location>
        <begin position="99"/>
        <end position="120"/>
    </location>
</feature>
<accession>A0A286XRH7</accession>
<organism evidence="2 3">
    <name type="scientific">Cavia porcellus</name>
    <name type="common">Guinea pig</name>
    <dbReference type="NCBI Taxonomy" id="10141"/>
    <lineage>
        <taxon>Eukaryota</taxon>
        <taxon>Metazoa</taxon>
        <taxon>Chordata</taxon>
        <taxon>Craniata</taxon>
        <taxon>Vertebrata</taxon>
        <taxon>Euteleostomi</taxon>
        <taxon>Mammalia</taxon>
        <taxon>Eutheria</taxon>
        <taxon>Euarchontoglires</taxon>
        <taxon>Glires</taxon>
        <taxon>Rodentia</taxon>
        <taxon>Hystricomorpha</taxon>
        <taxon>Caviidae</taxon>
        <taxon>Cavia</taxon>
    </lineage>
</organism>
<keyword evidence="3" id="KW-1185">Reference proteome</keyword>
<dbReference type="InParanoid" id="A0A286XRH7"/>
<reference evidence="3" key="1">
    <citation type="journal article" date="2011" name="Nature">
        <title>A high-resolution map of human evolutionary constraint using 29 mammals.</title>
        <authorList>
            <person name="Lindblad-Toh K."/>
            <person name="Garber M."/>
            <person name="Zuk O."/>
            <person name="Lin M.F."/>
            <person name="Parker B.J."/>
            <person name="Washietl S."/>
            <person name="Kheradpour P."/>
            <person name="Ernst J."/>
            <person name="Jordan G."/>
            <person name="Mauceli E."/>
            <person name="Ward L.D."/>
            <person name="Lowe C.B."/>
            <person name="Holloway A.K."/>
            <person name="Clamp M."/>
            <person name="Gnerre S."/>
            <person name="Alfoldi J."/>
            <person name="Beal K."/>
            <person name="Chang J."/>
            <person name="Clawson H."/>
            <person name="Cuff J."/>
            <person name="Di Palma F."/>
            <person name="Fitzgerald S."/>
            <person name="Flicek P."/>
            <person name="Guttman M."/>
            <person name="Hubisz M.J."/>
            <person name="Jaffe D.B."/>
            <person name="Jungreis I."/>
            <person name="Kent W.J."/>
            <person name="Kostka D."/>
            <person name="Lara M."/>
            <person name="Martins A.L."/>
            <person name="Massingham T."/>
            <person name="Moltke I."/>
            <person name="Raney B.J."/>
            <person name="Rasmussen M.D."/>
            <person name="Robinson J."/>
            <person name="Stark A."/>
            <person name="Vilella A.J."/>
            <person name="Wen J."/>
            <person name="Xie X."/>
            <person name="Zody M.C."/>
            <person name="Baldwin J."/>
            <person name="Bloom T."/>
            <person name="Chin C.W."/>
            <person name="Heiman D."/>
            <person name="Nicol R."/>
            <person name="Nusbaum C."/>
            <person name="Young S."/>
            <person name="Wilkinson J."/>
            <person name="Worley K.C."/>
            <person name="Kovar C.L."/>
            <person name="Muzny D.M."/>
            <person name="Gibbs R.A."/>
            <person name="Cree A."/>
            <person name="Dihn H.H."/>
            <person name="Fowler G."/>
            <person name="Jhangiani S."/>
            <person name="Joshi V."/>
            <person name="Lee S."/>
            <person name="Lewis L.R."/>
            <person name="Nazareth L.V."/>
            <person name="Okwuonu G."/>
            <person name="Santibanez J."/>
            <person name="Warren W.C."/>
            <person name="Mardis E.R."/>
            <person name="Weinstock G.M."/>
            <person name="Wilson R.K."/>
            <person name="Delehaunty K."/>
            <person name="Dooling D."/>
            <person name="Fronik C."/>
            <person name="Fulton L."/>
            <person name="Fulton B."/>
            <person name="Graves T."/>
            <person name="Minx P."/>
            <person name="Sodergren E."/>
            <person name="Birney E."/>
            <person name="Margulies E.H."/>
            <person name="Herrero J."/>
            <person name="Green E.D."/>
            <person name="Haussler D."/>
            <person name="Siepel A."/>
            <person name="Goldman N."/>
            <person name="Pollard K.S."/>
            <person name="Pedersen J.S."/>
            <person name="Lander E.S."/>
            <person name="Kellis M."/>
        </authorList>
    </citation>
    <scope>NUCLEOTIDE SEQUENCE [LARGE SCALE GENOMIC DNA]</scope>
    <source>
        <strain evidence="3">2N</strain>
    </source>
</reference>
<dbReference type="Ensembl" id="ENSCPOT00000033910.1">
    <property type="protein sequence ID" value="ENSCPOP00000028129.1"/>
    <property type="gene ID" value="ENSCPOG00000037460.1"/>
</dbReference>
<dbReference type="GeneID" id="100735516"/>
<dbReference type="RefSeq" id="XP_003462737.2">
    <property type="nucleotide sequence ID" value="XM_003462689.5"/>
</dbReference>
<dbReference type="KEGG" id="cpoc:100735516"/>
<evidence type="ECO:0000313" key="3">
    <source>
        <dbReference type="Proteomes" id="UP000005447"/>
    </source>
</evidence>
<dbReference type="OrthoDB" id="9836705at2759"/>
<dbReference type="EMBL" id="AAKN02053206">
    <property type="status" value="NOT_ANNOTATED_CDS"/>
    <property type="molecule type" value="Genomic_DNA"/>
</dbReference>
<evidence type="ECO:0000313" key="2">
    <source>
        <dbReference type="Ensembl" id="ENSCPOP00000028129.1"/>
    </source>
</evidence>
<reference evidence="2" key="3">
    <citation type="submission" date="2025-09" db="UniProtKB">
        <authorList>
            <consortium name="Ensembl"/>
        </authorList>
    </citation>
    <scope>IDENTIFICATION</scope>
    <source>
        <strain evidence="2">2N</strain>
    </source>
</reference>
<protein>
    <submittedName>
        <fullName evidence="2">Uncharacterized protein</fullName>
    </submittedName>
</protein>
<dbReference type="GeneTree" id="ENSGT00520000056155"/>
<keyword evidence="1" id="KW-1133">Transmembrane helix</keyword>
<dbReference type="Bgee" id="ENSCPOG00000037460">
    <property type="expression patterns" value="Expressed in testis"/>
</dbReference>
<dbReference type="FunCoup" id="A0A286XRH7">
    <property type="interactions" value="2"/>
</dbReference>
<keyword evidence="1" id="KW-0812">Transmembrane</keyword>
<evidence type="ECO:0000256" key="1">
    <source>
        <dbReference type="SAM" id="Phobius"/>
    </source>
</evidence>
<dbReference type="eggNOG" id="ENOG502RU02">
    <property type="taxonomic scope" value="Eukaryota"/>
</dbReference>
<feature type="transmembrane region" description="Helical" evidence="1">
    <location>
        <begin position="140"/>
        <end position="158"/>
    </location>
</feature>
<name>A0A286XRH7_CAVPO</name>
<proteinExistence type="predicted"/>
<keyword evidence="1" id="KW-0472">Membrane</keyword>
<dbReference type="OMA" id="WRVWEFN"/>
<sequence>MWKRIRNSRRFPGVKQYFYALTVLFSAMAWVFSVILVTSVFWRVWEFDSQVVPIAFIGLWKAQYYLRSNDSGLVRDMLIDSNIHSGWTHAVELEYAKDLIVLVNFMQPVTLIFCLVAFLVSTSKRTYSAFVRLYSRSSALLLLLNSVFVAVAVGWNYIMDISGQSTLDFPLEIPVNKEDVIKKHLSHVFPLGIVTAALSLLNAILCFWTMTFLRAKSVKV</sequence>
<gene>
    <name evidence="2" type="primary">LOC100735516</name>
</gene>
<dbReference type="RefSeq" id="XP_063099189.1">
    <property type="nucleotide sequence ID" value="XM_063243119.1"/>
</dbReference>
<reference evidence="2" key="2">
    <citation type="submission" date="2025-08" db="UniProtKB">
        <authorList>
            <consortium name="Ensembl"/>
        </authorList>
    </citation>
    <scope>IDENTIFICATION</scope>
    <source>
        <strain evidence="2">2N</strain>
    </source>
</reference>
<dbReference type="Gene3D" id="1.20.140.150">
    <property type="match status" value="1"/>
</dbReference>
<feature type="transmembrane region" description="Helical" evidence="1">
    <location>
        <begin position="188"/>
        <end position="213"/>
    </location>
</feature>
<dbReference type="Proteomes" id="UP000005447">
    <property type="component" value="Unassembled WGS sequence"/>
</dbReference>
<dbReference type="AlphaFoldDB" id="A0A286XRH7"/>